<proteinExistence type="predicted"/>
<evidence type="ECO:0000313" key="1">
    <source>
        <dbReference type="EMBL" id="OHA42618.1"/>
    </source>
</evidence>
<gene>
    <name evidence="1" type="ORF">A3H68_02240</name>
</gene>
<dbReference type="AlphaFoldDB" id="A0A1G2P2P5"/>
<sequence length="60" mass="6799">MPKNIGNAKTFGYIITARICEKNPERDVAVGNISRLATQEIPQRPFPDFLLGLFRNTIHD</sequence>
<dbReference type="EMBL" id="MHSH01000002">
    <property type="protein sequence ID" value="OHA42618.1"/>
    <property type="molecule type" value="Genomic_DNA"/>
</dbReference>
<reference evidence="1 2" key="1">
    <citation type="journal article" date="2016" name="Nat. Commun.">
        <title>Thousands of microbial genomes shed light on interconnected biogeochemical processes in an aquifer system.</title>
        <authorList>
            <person name="Anantharaman K."/>
            <person name="Brown C.T."/>
            <person name="Hug L.A."/>
            <person name="Sharon I."/>
            <person name="Castelle C.J."/>
            <person name="Probst A.J."/>
            <person name="Thomas B.C."/>
            <person name="Singh A."/>
            <person name="Wilkins M.J."/>
            <person name="Karaoz U."/>
            <person name="Brodie E.L."/>
            <person name="Williams K.H."/>
            <person name="Hubbard S.S."/>
            <person name="Banfield J.F."/>
        </authorList>
    </citation>
    <scope>NUCLEOTIDE SEQUENCE [LARGE SCALE GENOMIC DNA]</scope>
</reference>
<name>A0A1G2P2P5_9BACT</name>
<protein>
    <submittedName>
        <fullName evidence="1">Uncharacterized protein</fullName>
    </submittedName>
</protein>
<evidence type="ECO:0000313" key="2">
    <source>
        <dbReference type="Proteomes" id="UP000176429"/>
    </source>
</evidence>
<organism evidence="1 2">
    <name type="scientific">Candidatus Taylorbacteria bacterium RIFCSPLOWO2_02_FULL_46_40</name>
    <dbReference type="NCBI Taxonomy" id="1802329"/>
    <lineage>
        <taxon>Bacteria</taxon>
        <taxon>Candidatus Tayloriibacteriota</taxon>
    </lineage>
</organism>
<dbReference type="Proteomes" id="UP000176429">
    <property type="component" value="Unassembled WGS sequence"/>
</dbReference>
<accession>A0A1G2P2P5</accession>
<comment type="caution">
    <text evidence="1">The sequence shown here is derived from an EMBL/GenBank/DDBJ whole genome shotgun (WGS) entry which is preliminary data.</text>
</comment>